<dbReference type="PROSITE" id="PS50879">
    <property type="entry name" value="RNASE_H_1"/>
    <property type="match status" value="1"/>
</dbReference>
<dbReference type="InterPro" id="IPR002156">
    <property type="entry name" value="RNaseH_domain"/>
</dbReference>
<reference evidence="2 3" key="1">
    <citation type="submission" date="2016-10" db="EMBL/GenBank/DDBJ databases">
        <authorList>
            <person name="Varghese N."/>
            <person name="Submissions S."/>
        </authorList>
    </citation>
    <scope>NUCLEOTIDE SEQUENCE [LARGE SCALE GENOMIC DNA]</scope>
    <source>
        <strain evidence="2 3">WC1T17</strain>
    </source>
</reference>
<accession>A0ABY1AAA0</accession>
<protein>
    <submittedName>
        <fullName evidence="2">Ribonuclease HI</fullName>
    </submittedName>
</protein>
<organism evidence="2 3">
    <name type="scientific">Ligilactobacillus ruminis</name>
    <dbReference type="NCBI Taxonomy" id="1623"/>
    <lineage>
        <taxon>Bacteria</taxon>
        <taxon>Bacillati</taxon>
        <taxon>Bacillota</taxon>
        <taxon>Bacilli</taxon>
        <taxon>Lactobacillales</taxon>
        <taxon>Lactobacillaceae</taxon>
        <taxon>Ligilactobacillus</taxon>
    </lineage>
</organism>
<feature type="domain" description="RNase H type-1" evidence="1">
    <location>
        <begin position="1"/>
        <end position="125"/>
    </location>
</feature>
<dbReference type="CDD" id="cd09279">
    <property type="entry name" value="RNase_HI_like"/>
    <property type="match status" value="1"/>
</dbReference>
<dbReference type="Proteomes" id="UP000182089">
    <property type="component" value="Unassembled WGS sequence"/>
</dbReference>
<evidence type="ECO:0000259" key="1">
    <source>
        <dbReference type="PROSITE" id="PS50879"/>
    </source>
</evidence>
<dbReference type="InterPro" id="IPR012337">
    <property type="entry name" value="RNaseH-like_sf"/>
</dbReference>
<comment type="caution">
    <text evidence="2">The sequence shown here is derived from an EMBL/GenBank/DDBJ whole genome shotgun (WGS) entry which is preliminary data.</text>
</comment>
<evidence type="ECO:0000313" key="2">
    <source>
        <dbReference type="EMBL" id="SEM48945.1"/>
    </source>
</evidence>
<dbReference type="InterPro" id="IPR036397">
    <property type="entry name" value="RNaseH_sf"/>
</dbReference>
<gene>
    <name evidence="2" type="ORF">SAMN05216431_103108</name>
</gene>
<proteinExistence type="predicted"/>
<dbReference type="EMBL" id="FOCC01000003">
    <property type="protein sequence ID" value="SEM48945.1"/>
    <property type="molecule type" value="Genomic_DNA"/>
</dbReference>
<name>A0ABY1AAA0_9LACO</name>
<evidence type="ECO:0000313" key="3">
    <source>
        <dbReference type="Proteomes" id="UP000182089"/>
    </source>
</evidence>
<sequence length="125" mass="14068">MIKLYTDAAFKDGHSAAGILIVQNQKQSQLKSKLSAFDNHQAEFLAAILGFEKLKPLAHAEEAIFFYTDSKILYDSLLKNYSKSYAPSLNQLNILIYQFDSVFINWIPDKENKGAHTLALQALNS</sequence>
<dbReference type="Gene3D" id="3.30.420.10">
    <property type="entry name" value="Ribonuclease H-like superfamily/Ribonuclease H"/>
    <property type="match status" value="1"/>
</dbReference>
<dbReference type="SUPFAM" id="SSF53098">
    <property type="entry name" value="Ribonuclease H-like"/>
    <property type="match status" value="1"/>
</dbReference>
<dbReference type="Pfam" id="PF13456">
    <property type="entry name" value="RVT_3"/>
    <property type="match status" value="1"/>
</dbReference>